<protein>
    <submittedName>
        <fullName evidence="3">Outer membrane beta-barrel protein</fullName>
    </submittedName>
</protein>
<dbReference type="Pfam" id="PF13568">
    <property type="entry name" value="OMP_b-brl_2"/>
    <property type="match status" value="1"/>
</dbReference>
<organism evidence="3 4">
    <name type="scientific">Hufsiella arboris</name>
    <dbReference type="NCBI Taxonomy" id="2695275"/>
    <lineage>
        <taxon>Bacteria</taxon>
        <taxon>Pseudomonadati</taxon>
        <taxon>Bacteroidota</taxon>
        <taxon>Sphingobacteriia</taxon>
        <taxon>Sphingobacteriales</taxon>
        <taxon>Sphingobacteriaceae</taxon>
        <taxon>Hufsiella</taxon>
    </lineage>
</organism>
<dbReference type="InterPro" id="IPR025665">
    <property type="entry name" value="Beta-barrel_OMP_2"/>
</dbReference>
<keyword evidence="4" id="KW-1185">Reference proteome</keyword>
<dbReference type="AlphaFoldDB" id="A0A7K1Y672"/>
<evidence type="ECO:0000313" key="4">
    <source>
        <dbReference type="Proteomes" id="UP000466586"/>
    </source>
</evidence>
<evidence type="ECO:0000259" key="2">
    <source>
        <dbReference type="Pfam" id="PF13568"/>
    </source>
</evidence>
<proteinExistence type="predicted"/>
<name>A0A7K1Y672_9SPHI</name>
<comment type="caution">
    <text evidence="3">The sequence shown here is derived from an EMBL/GenBank/DDBJ whole genome shotgun (WGS) entry which is preliminary data.</text>
</comment>
<dbReference type="RefSeq" id="WP_160842638.1">
    <property type="nucleotide sequence ID" value="NZ_WVHT01000001.1"/>
</dbReference>
<reference evidence="3 4" key="1">
    <citation type="submission" date="2019-11" db="EMBL/GenBank/DDBJ databases">
        <title>Pedobacter sp. HMF7647 Genome sequencing and assembly.</title>
        <authorList>
            <person name="Kang H."/>
            <person name="Kim H."/>
            <person name="Joh K."/>
        </authorList>
    </citation>
    <scope>NUCLEOTIDE SEQUENCE [LARGE SCALE GENOMIC DNA]</scope>
    <source>
        <strain evidence="3 4">HMF7647</strain>
    </source>
</reference>
<keyword evidence="1" id="KW-0732">Signal</keyword>
<evidence type="ECO:0000313" key="3">
    <source>
        <dbReference type="EMBL" id="MXV49528.1"/>
    </source>
</evidence>
<dbReference type="EMBL" id="WVHT01000001">
    <property type="protein sequence ID" value="MXV49528.1"/>
    <property type="molecule type" value="Genomic_DNA"/>
</dbReference>
<evidence type="ECO:0000256" key="1">
    <source>
        <dbReference type="SAM" id="SignalP"/>
    </source>
</evidence>
<accession>A0A7K1Y672</accession>
<feature type="domain" description="Outer membrane protein beta-barrel" evidence="2">
    <location>
        <begin position="18"/>
        <end position="179"/>
    </location>
</feature>
<dbReference type="Proteomes" id="UP000466586">
    <property type="component" value="Unassembled WGS sequence"/>
</dbReference>
<sequence>MKKIIFICAIALLSAPAFAQSFNFGIKAGVNTSKLTSDFTDENNLTGYDVGVFARLGGLGLYVQPELYLGSKGTNFTSVKADENGTEVNASQKVKFTTLDFPVLLGTKIGLPGIGIRLNAGPVVSFNLDKDAPFSAAYDDLSDFKNYKNNAWGLLAGAGVDISKITLDIRYEAGLSNISESEKYDQKANLWHFTLGYKIF</sequence>
<feature type="chain" id="PRO_5029652133" evidence="1">
    <location>
        <begin position="20"/>
        <end position="200"/>
    </location>
</feature>
<feature type="signal peptide" evidence="1">
    <location>
        <begin position="1"/>
        <end position="19"/>
    </location>
</feature>
<gene>
    <name evidence="3" type="ORF">GS399_00975</name>
</gene>